<reference evidence="2" key="1">
    <citation type="journal article" date="2022" name="Plant J.">
        <title>Strategies of tolerance reflected in two North American maple genomes.</title>
        <authorList>
            <person name="McEvoy S.L."/>
            <person name="Sezen U.U."/>
            <person name="Trouern-Trend A."/>
            <person name="McMahon S.M."/>
            <person name="Schaberg P.G."/>
            <person name="Yang J."/>
            <person name="Wegrzyn J.L."/>
            <person name="Swenson N.G."/>
        </authorList>
    </citation>
    <scope>NUCLEOTIDE SEQUENCE</scope>
    <source>
        <strain evidence="2">91603</strain>
    </source>
</reference>
<dbReference type="Proteomes" id="UP001064489">
    <property type="component" value="Chromosome 12"/>
</dbReference>
<dbReference type="Pfam" id="PF05056">
    <property type="entry name" value="DUF674"/>
    <property type="match status" value="1"/>
</dbReference>
<name>A0AAD5IBJ6_ACENE</name>
<dbReference type="InterPro" id="IPR007750">
    <property type="entry name" value="DUF674"/>
</dbReference>
<protein>
    <submittedName>
        <fullName evidence="2">Uncharacterized protein</fullName>
    </submittedName>
</protein>
<evidence type="ECO:0000313" key="3">
    <source>
        <dbReference type="Proteomes" id="UP001064489"/>
    </source>
</evidence>
<feature type="region of interest" description="Disordered" evidence="1">
    <location>
        <begin position="35"/>
        <end position="74"/>
    </location>
</feature>
<accession>A0AAD5IBJ6</accession>
<dbReference type="AlphaFoldDB" id="A0AAD5IBJ6"/>
<comment type="caution">
    <text evidence="2">The sequence shown here is derived from an EMBL/GenBank/DDBJ whole genome shotgun (WGS) entry which is preliminary data.</text>
</comment>
<proteinExistence type="predicted"/>
<dbReference type="EMBL" id="JAJSOW010000107">
    <property type="protein sequence ID" value="KAI9156319.1"/>
    <property type="molecule type" value="Genomic_DNA"/>
</dbReference>
<keyword evidence="3" id="KW-1185">Reference proteome</keyword>
<sequence>MDRIVLNTVLNNKAGVQPLAAVEQNQVPPRVTIHREIIGPSNRQGPADPPAWSRSMSRPVANEPSRLKSQEEIPLTEPLRENQILLRRTGPSGLALETRQRVLRLRFETTHKFKALSFCQTRSVPTMATRTKVKLTLRIDNSANKVIFAEAKKDFVDILFNILSLPIGSAIKLLENEDTFGSIDNLYKSLENMDEYHLQPNHNKDQLLNPGVTASVLCDPPMFLPSGSQSKQRTLYKCEKDRLVTDSKYAACPNCYAEMNYQLWYVEFQKAKNVSGGDGGVVMPLTTYMVTDDLHVKPFSMISSVDLLQNNVKNAKDIGDLEERFVEFGPDEALELLRTSLKSRASLTNVFLMKKKEVYEGGEAKDG</sequence>
<organism evidence="2 3">
    <name type="scientific">Acer negundo</name>
    <name type="common">Box elder</name>
    <dbReference type="NCBI Taxonomy" id="4023"/>
    <lineage>
        <taxon>Eukaryota</taxon>
        <taxon>Viridiplantae</taxon>
        <taxon>Streptophyta</taxon>
        <taxon>Embryophyta</taxon>
        <taxon>Tracheophyta</taxon>
        <taxon>Spermatophyta</taxon>
        <taxon>Magnoliopsida</taxon>
        <taxon>eudicotyledons</taxon>
        <taxon>Gunneridae</taxon>
        <taxon>Pentapetalae</taxon>
        <taxon>rosids</taxon>
        <taxon>malvids</taxon>
        <taxon>Sapindales</taxon>
        <taxon>Sapindaceae</taxon>
        <taxon>Hippocastanoideae</taxon>
        <taxon>Acereae</taxon>
        <taxon>Acer</taxon>
    </lineage>
</organism>
<evidence type="ECO:0000313" key="2">
    <source>
        <dbReference type="EMBL" id="KAI9156319.1"/>
    </source>
</evidence>
<reference evidence="2" key="2">
    <citation type="submission" date="2023-02" db="EMBL/GenBank/DDBJ databases">
        <authorList>
            <person name="Swenson N.G."/>
            <person name="Wegrzyn J.L."/>
            <person name="Mcevoy S.L."/>
        </authorList>
    </citation>
    <scope>NUCLEOTIDE SEQUENCE</scope>
    <source>
        <strain evidence="2">91603</strain>
        <tissue evidence="2">Leaf</tissue>
    </source>
</reference>
<gene>
    <name evidence="2" type="ORF">LWI28_004331</name>
</gene>
<evidence type="ECO:0000256" key="1">
    <source>
        <dbReference type="SAM" id="MobiDB-lite"/>
    </source>
</evidence>
<dbReference type="PANTHER" id="PTHR33103">
    <property type="entry name" value="OS01G0153900 PROTEIN"/>
    <property type="match status" value="1"/>
</dbReference>
<dbReference type="PANTHER" id="PTHR33103:SF19">
    <property type="entry name" value="OS09G0544700 PROTEIN"/>
    <property type="match status" value="1"/>
</dbReference>